<dbReference type="PROSITE" id="PS00518">
    <property type="entry name" value="ZF_RING_1"/>
    <property type="match status" value="1"/>
</dbReference>
<dbReference type="AlphaFoldDB" id="A0A0D3KIH2"/>
<reference evidence="8" key="1">
    <citation type="journal article" date="2013" name="Nature">
        <title>Pan genome of the phytoplankton Emiliania underpins its global distribution.</title>
        <authorList>
            <person name="Read B.A."/>
            <person name="Kegel J."/>
            <person name="Klute M.J."/>
            <person name="Kuo A."/>
            <person name="Lefebvre S.C."/>
            <person name="Maumus F."/>
            <person name="Mayer C."/>
            <person name="Miller J."/>
            <person name="Monier A."/>
            <person name="Salamov A."/>
            <person name="Young J."/>
            <person name="Aguilar M."/>
            <person name="Claverie J.M."/>
            <person name="Frickenhaus S."/>
            <person name="Gonzalez K."/>
            <person name="Herman E.K."/>
            <person name="Lin Y.C."/>
            <person name="Napier J."/>
            <person name="Ogata H."/>
            <person name="Sarno A.F."/>
            <person name="Shmutz J."/>
            <person name="Schroeder D."/>
            <person name="de Vargas C."/>
            <person name="Verret F."/>
            <person name="von Dassow P."/>
            <person name="Valentin K."/>
            <person name="Van de Peer Y."/>
            <person name="Wheeler G."/>
            <person name="Dacks J.B."/>
            <person name="Delwiche C.F."/>
            <person name="Dyhrman S.T."/>
            <person name="Glockner G."/>
            <person name="John U."/>
            <person name="Richards T."/>
            <person name="Worden A.Z."/>
            <person name="Zhang X."/>
            <person name="Grigoriev I.V."/>
            <person name="Allen A.E."/>
            <person name="Bidle K."/>
            <person name="Borodovsky M."/>
            <person name="Bowler C."/>
            <person name="Brownlee C."/>
            <person name="Cock J.M."/>
            <person name="Elias M."/>
            <person name="Gladyshev V.N."/>
            <person name="Groth M."/>
            <person name="Guda C."/>
            <person name="Hadaegh A."/>
            <person name="Iglesias-Rodriguez M.D."/>
            <person name="Jenkins J."/>
            <person name="Jones B.M."/>
            <person name="Lawson T."/>
            <person name="Leese F."/>
            <person name="Lindquist E."/>
            <person name="Lobanov A."/>
            <person name="Lomsadze A."/>
            <person name="Malik S.B."/>
            <person name="Marsh M.E."/>
            <person name="Mackinder L."/>
            <person name="Mock T."/>
            <person name="Mueller-Roeber B."/>
            <person name="Pagarete A."/>
            <person name="Parker M."/>
            <person name="Probert I."/>
            <person name="Quesneville H."/>
            <person name="Raines C."/>
            <person name="Rensing S.A."/>
            <person name="Riano-Pachon D.M."/>
            <person name="Richier S."/>
            <person name="Rokitta S."/>
            <person name="Shiraiwa Y."/>
            <person name="Soanes D.M."/>
            <person name="van der Giezen M."/>
            <person name="Wahlund T.M."/>
            <person name="Williams B."/>
            <person name="Wilson W."/>
            <person name="Wolfe G."/>
            <person name="Wurch L.L."/>
        </authorList>
    </citation>
    <scope>NUCLEOTIDE SEQUENCE</scope>
</reference>
<feature type="domain" description="RING-type" evidence="6">
    <location>
        <begin position="166"/>
        <end position="210"/>
    </location>
</feature>
<dbReference type="InterPro" id="IPR013083">
    <property type="entry name" value="Znf_RING/FYVE/PHD"/>
</dbReference>
<evidence type="ECO:0000256" key="1">
    <source>
        <dbReference type="ARBA" id="ARBA00022723"/>
    </source>
</evidence>
<evidence type="ECO:0000313" key="8">
    <source>
        <dbReference type="Proteomes" id="UP000013827"/>
    </source>
</evidence>
<keyword evidence="3" id="KW-0862">Zinc</keyword>
<protein>
    <recommendedName>
        <fullName evidence="6">RING-type domain-containing protein</fullName>
    </recommendedName>
</protein>
<dbReference type="InterPro" id="IPR017907">
    <property type="entry name" value="Znf_RING_CS"/>
</dbReference>
<dbReference type="InterPro" id="IPR001841">
    <property type="entry name" value="Znf_RING"/>
</dbReference>
<dbReference type="Proteomes" id="UP000013827">
    <property type="component" value="Unassembled WGS sequence"/>
</dbReference>
<keyword evidence="8" id="KW-1185">Reference proteome</keyword>
<dbReference type="SMART" id="SM00184">
    <property type="entry name" value="RING"/>
    <property type="match status" value="1"/>
</dbReference>
<dbReference type="HOGENOM" id="CLU_047485_0_0_1"/>
<evidence type="ECO:0000256" key="2">
    <source>
        <dbReference type="ARBA" id="ARBA00022771"/>
    </source>
</evidence>
<keyword evidence="1" id="KW-0479">Metal-binding</keyword>
<feature type="region of interest" description="Disordered" evidence="5">
    <location>
        <begin position="299"/>
        <end position="319"/>
    </location>
</feature>
<reference evidence="7" key="2">
    <citation type="submission" date="2024-10" db="UniProtKB">
        <authorList>
            <consortium name="EnsemblProtists"/>
        </authorList>
    </citation>
    <scope>IDENTIFICATION</scope>
</reference>
<dbReference type="Gene3D" id="3.30.40.10">
    <property type="entry name" value="Zinc/RING finger domain, C3HC4 (zinc finger)"/>
    <property type="match status" value="1"/>
</dbReference>
<dbReference type="PROSITE" id="PS50089">
    <property type="entry name" value="ZF_RING_2"/>
    <property type="match status" value="1"/>
</dbReference>
<accession>A0A0D3KIH2</accession>
<dbReference type="GO" id="GO:0061630">
    <property type="term" value="F:ubiquitin protein ligase activity"/>
    <property type="evidence" value="ECO:0007669"/>
    <property type="project" value="TreeGrafter"/>
</dbReference>
<evidence type="ECO:0000256" key="5">
    <source>
        <dbReference type="SAM" id="MobiDB-lite"/>
    </source>
</evidence>
<dbReference type="PANTHER" id="PTHR45969:SF11">
    <property type="entry name" value="RING_U-BOX SUPERFAMILY PROTEIN"/>
    <property type="match status" value="1"/>
</dbReference>
<dbReference type="PANTHER" id="PTHR45969">
    <property type="entry name" value="RING ZINC FINGER PROTEIN-RELATED"/>
    <property type="match status" value="1"/>
</dbReference>
<dbReference type="KEGG" id="ehx:EMIHUDRAFT_201720"/>
<dbReference type="GO" id="GO:0008270">
    <property type="term" value="F:zinc ion binding"/>
    <property type="evidence" value="ECO:0007669"/>
    <property type="project" value="UniProtKB-KW"/>
</dbReference>
<organism evidence="7 8">
    <name type="scientific">Emiliania huxleyi (strain CCMP1516)</name>
    <dbReference type="NCBI Taxonomy" id="280463"/>
    <lineage>
        <taxon>Eukaryota</taxon>
        <taxon>Haptista</taxon>
        <taxon>Haptophyta</taxon>
        <taxon>Prymnesiophyceae</taxon>
        <taxon>Isochrysidales</taxon>
        <taxon>Noelaerhabdaceae</taxon>
        <taxon>Emiliania</taxon>
    </lineage>
</organism>
<dbReference type="STRING" id="2903.R1DKM4"/>
<proteinExistence type="predicted"/>
<dbReference type="EnsemblProtists" id="EOD35557">
    <property type="protein sequence ID" value="EOD35557"/>
    <property type="gene ID" value="EMIHUDRAFT_201720"/>
</dbReference>
<dbReference type="GO" id="GO:0016567">
    <property type="term" value="P:protein ubiquitination"/>
    <property type="evidence" value="ECO:0007669"/>
    <property type="project" value="TreeGrafter"/>
</dbReference>
<keyword evidence="2 4" id="KW-0863">Zinc-finger</keyword>
<sequence length="319" mass="34510">MLIQKAQPASVKLIPSDNGTRYKCVYDAPGKDPTRRYVVKVSRKGVMTIIDRFATLEDAAICYALTPEGREDAAKLAKAEALRQEQDMTSAQAIATAVEERLELQTNGSGFVGVFQSPQGCKLPFMTRINLGCFATEEEAALCRARELAAQAVAPAAAADELALTCPICIEPIKADSAPVATACLHVFCRCCIEDWIEQSQPEATCPMCREPLNGASGSLTAVPLAAAADASTAPRRTGWNPREWQQMLVEQASVEAELAARAEATARSDEQQAAFVYHSGVPRPVDLARAGYRPLFSQRRGGHMSRGEAHPRASSWRM</sequence>
<evidence type="ECO:0000256" key="3">
    <source>
        <dbReference type="ARBA" id="ARBA00022833"/>
    </source>
</evidence>
<dbReference type="SUPFAM" id="SSF57850">
    <property type="entry name" value="RING/U-box"/>
    <property type="match status" value="1"/>
</dbReference>
<name>A0A0D3KIH2_EMIH1</name>
<dbReference type="RefSeq" id="XP_005787986.1">
    <property type="nucleotide sequence ID" value="XM_005787929.1"/>
</dbReference>
<dbReference type="Pfam" id="PF13639">
    <property type="entry name" value="zf-RING_2"/>
    <property type="match status" value="1"/>
</dbReference>
<dbReference type="PaxDb" id="2903-EOD35557"/>
<evidence type="ECO:0000259" key="6">
    <source>
        <dbReference type="PROSITE" id="PS50089"/>
    </source>
</evidence>
<evidence type="ECO:0000256" key="4">
    <source>
        <dbReference type="PROSITE-ProRule" id="PRU00175"/>
    </source>
</evidence>
<evidence type="ECO:0000313" key="7">
    <source>
        <dbReference type="EnsemblProtists" id="EOD35557"/>
    </source>
</evidence>
<dbReference type="GeneID" id="17280827"/>